<dbReference type="PANTHER" id="PTHR43606:SF2">
    <property type="entry name" value="ALKALINE PHOSPHATASE FAMILY PROTEIN (AFU_ORTHOLOGUE AFUA_5G03860)"/>
    <property type="match status" value="1"/>
</dbReference>
<evidence type="ECO:0000313" key="3">
    <source>
        <dbReference type="EMBL" id="MBD2777539.1"/>
    </source>
</evidence>
<organism evidence="3 4">
    <name type="scientific">Iningainema tapete BLCC-T55</name>
    <dbReference type="NCBI Taxonomy" id="2748662"/>
    <lineage>
        <taxon>Bacteria</taxon>
        <taxon>Bacillati</taxon>
        <taxon>Cyanobacteriota</taxon>
        <taxon>Cyanophyceae</taxon>
        <taxon>Nostocales</taxon>
        <taxon>Scytonemataceae</taxon>
        <taxon>Iningainema tapete</taxon>
    </lineage>
</organism>
<comment type="caution">
    <text evidence="3">The sequence shown here is derived from an EMBL/GenBank/DDBJ whole genome shotgun (WGS) entry which is preliminary data.</text>
</comment>
<dbReference type="CDD" id="cd07389">
    <property type="entry name" value="MPP_PhoD"/>
    <property type="match status" value="1"/>
</dbReference>
<dbReference type="Pfam" id="PF09423">
    <property type="entry name" value="PhoD"/>
    <property type="match status" value="1"/>
</dbReference>
<dbReference type="AlphaFoldDB" id="A0A8J7C915"/>
<feature type="domain" description="PhoD-like phosphatase metallophosphatase" evidence="1">
    <location>
        <begin position="160"/>
        <end position="496"/>
    </location>
</feature>
<gene>
    <name evidence="3" type="ORF">ICL16_37220</name>
</gene>
<dbReference type="InterPro" id="IPR029052">
    <property type="entry name" value="Metallo-depent_PP-like"/>
</dbReference>
<dbReference type="Gene3D" id="3.60.21.70">
    <property type="entry name" value="PhoD-like phosphatase"/>
    <property type="match status" value="1"/>
</dbReference>
<dbReference type="Pfam" id="PF16655">
    <property type="entry name" value="PhoD_N"/>
    <property type="match status" value="1"/>
</dbReference>
<sequence length="528" mass="59449">MEPFHFDRLLSTKAKRRRFLIGAGTVTAATIASQWTTRVVAQPSFSAYPFSLGIASGDPLQDAVVLWTRLAPDPLNGGGMPPVNVPVQWQIALDENMRQVVLKGTAMATPEFAHSVHVDVSGLQPGRWYWYQFKAGNEVSPIGRTRTAPAYGTRLDQLKFAFASCQHWEQGYFSAYQHMAKEDLDVVFHLGDYIYEGSPSNNRPRRHANPEPVDLQGYRIRHAQYKTDPDLQAAHAAFPFICTWDDHEVDNDYANENSQDFDDPQAFLVRRAAAYQAYYEHIPLRPTSIPRGANMRLYRRFTFGNLAEFSVLDTRQYRDDQACDDNGRGGGQAVGSDCSELFDPARTMLGVQQRRWLLDGLARSRAQWNVIAQQYLMAYLDEQPGSGEAFWTDGWDGYFPERERILKFLQNARTSNPVVIGGDIHSFWVTDLKVDGRNPASPVVASEFVGTSISSTGVPYDTFASYLPENPHIKFFESRLRGYVSCTVNRQLWTSNLRVVDTVEKPDAPVRTLATYVVEDGKPGPQPA</sequence>
<dbReference type="EMBL" id="JACXAE010000110">
    <property type="protein sequence ID" value="MBD2777539.1"/>
    <property type="molecule type" value="Genomic_DNA"/>
</dbReference>
<dbReference type="InterPro" id="IPR032093">
    <property type="entry name" value="PhoD_N"/>
</dbReference>
<dbReference type="Gene3D" id="2.60.40.380">
    <property type="entry name" value="Purple acid phosphatase-like, N-terminal"/>
    <property type="match status" value="1"/>
</dbReference>
<dbReference type="SUPFAM" id="SSF56300">
    <property type="entry name" value="Metallo-dependent phosphatases"/>
    <property type="match status" value="1"/>
</dbReference>
<accession>A0A8J7C915</accession>
<evidence type="ECO:0000259" key="2">
    <source>
        <dbReference type="Pfam" id="PF16655"/>
    </source>
</evidence>
<dbReference type="InterPro" id="IPR018946">
    <property type="entry name" value="PhoD-like_MPP"/>
</dbReference>
<feature type="domain" description="Phospholipase D N-terminal" evidence="2">
    <location>
        <begin position="52"/>
        <end position="147"/>
    </location>
</feature>
<dbReference type="InterPro" id="IPR052900">
    <property type="entry name" value="Phospholipid_Metab_Enz"/>
</dbReference>
<dbReference type="PANTHER" id="PTHR43606">
    <property type="entry name" value="PHOSPHATASE, PUTATIVE (AFU_ORTHOLOGUE AFUA_6G08710)-RELATED"/>
    <property type="match status" value="1"/>
</dbReference>
<keyword evidence="4" id="KW-1185">Reference proteome</keyword>
<name>A0A8J7C915_9CYAN</name>
<evidence type="ECO:0000259" key="1">
    <source>
        <dbReference type="Pfam" id="PF09423"/>
    </source>
</evidence>
<evidence type="ECO:0000313" key="4">
    <source>
        <dbReference type="Proteomes" id="UP000629098"/>
    </source>
</evidence>
<dbReference type="InterPro" id="IPR038607">
    <property type="entry name" value="PhoD-like_sf"/>
</dbReference>
<protein>
    <submittedName>
        <fullName evidence="3">Alkaline phosphatase D family protein</fullName>
    </submittedName>
</protein>
<dbReference type="Proteomes" id="UP000629098">
    <property type="component" value="Unassembled WGS sequence"/>
</dbReference>
<reference evidence="3" key="1">
    <citation type="submission" date="2020-09" db="EMBL/GenBank/DDBJ databases">
        <title>Iningainema tapete sp. nov. (Scytonemataceae, Cyanobacteria) from greenhouses in central Florida (USA) produces two types of nodularin with biosynthetic potential for microcystin-LR and anabaenopeptins.</title>
        <authorList>
            <person name="Berthold D.E."/>
            <person name="Lefler F.W."/>
            <person name="Huang I.-S."/>
            <person name="Abdulla H."/>
            <person name="Zimba P.V."/>
            <person name="Laughinghouse H.D. IV."/>
        </authorList>
    </citation>
    <scope>NUCLEOTIDE SEQUENCE</scope>
    <source>
        <strain evidence="3">BLCCT55</strain>
    </source>
</reference>
<dbReference type="RefSeq" id="WP_190836599.1">
    <property type="nucleotide sequence ID" value="NZ_CAWPPI010000110.1"/>
</dbReference>
<proteinExistence type="predicted"/>